<organism evidence="2 3">
    <name type="scientific">Reichenbachiella agariperforans</name>
    <dbReference type="NCBI Taxonomy" id="156994"/>
    <lineage>
        <taxon>Bacteria</taxon>
        <taxon>Pseudomonadati</taxon>
        <taxon>Bacteroidota</taxon>
        <taxon>Cytophagia</taxon>
        <taxon>Cytophagales</taxon>
        <taxon>Reichenbachiellaceae</taxon>
        <taxon>Reichenbachiella</taxon>
    </lineage>
</organism>
<dbReference type="AlphaFoldDB" id="A0A1M6LV54"/>
<dbReference type="CDD" id="cd07177">
    <property type="entry name" value="terB_like"/>
    <property type="match status" value="1"/>
</dbReference>
<reference evidence="3" key="1">
    <citation type="submission" date="2016-11" db="EMBL/GenBank/DDBJ databases">
        <authorList>
            <person name="Varghese N."/>
            <person name="Submissions S."/>
        </authorList>
    </citation>
    <scope>NUCLEOTIDE SEQUENCE [LARGE SCALE GENOMIC DNA]</scope>
    <source>
        <strain evidence="3">DSM 26134</strain>
    </source>
</reference>
<dbReference type="Pfam" id="PF05099">
    <property type="entry name" value="TerB"/>
    <property type="match status" value="1"/>
</dbReference>
<dbReference type="EMBL" id="FRAA01000001">
    <property type="protein sequence ID" value="SHJ75041.1"/>
    <property type="molecule type" value="Genomic_DNA"/>
</dbReference>
<evidence type="ECO:0000313" key="2">
    <source>
        <dbReference type="EMBL" id="SHJ75041.1"/>
    </source>
</evidence>
<dbReference type="STRING" id="156994.SAMN04488028_1011107"/>
<evidence type="ECO:0000313" key="3">
    <source>
        <dbReference type="Proteomes" id="UP000184474"/>
    </source>
</evidence>
<feature type="domain" description="Co-chaperone DjlA N-terminal" evidence="1">
    <location>
        <begin position="22"/>
        <end position="124"/>
    </location>
</feature>
<dbReference type="SUPFAM" id="SSF158682">
    <property type="entry name" value="TerB-like"/>
    <property type="match status" value="1"/>
</dbReference>
<dbReference type="InterPro" id="IPR029024">
    <property type="entry name" value="TerB-like"/>
</dbReference>
<proteinExistence type="predicted"/>
<gene>
    <name evidence="2" type="ORF">SAMN04488028_1011107</name>
</gene>
<keyword evidence="3" id="KW-1185">Reference proteome</keyword>
<accession>A0A1M6LV54</accession>
<dbReference type="RefSeq" id="WP_073120154.1">
    <property type="nucleotide sequence ID" value="NZ_FRAA01000001.1"/>
</dbReference>
<protein>
    <submittedName>
        <fullName evidence="2">Tellurite resistance protein TerB</fullName>
    </submittedName>
</protein>
<dbReference type="Gene3D" id="1.10.3680.10">
    <property type="entry name" value="TerB-like"/>
    <property type="match status" value="1"/>
</dbReference>
<sequence>MTKPIIPTDYQRLHLKTVFAFMICDTHISQDEVSLIRQKAKDKVFGDLKIEDELAELIDHVNRRGIDFFDDYFKKVQRVEMTDEEELNLLQSAIQTIKADDKITQEEINFLKILRVLLQVSNESIVTRFPEVGPQFVDKDRFTDIYFKELYANYAKLKTMPIFDISDVQDITETIDRK</sequence>
<name>A0A1M6LV54_REIAG</name>
<evidence type="ECO:0000259" key="1">
    <source>
        <dbReference type="Pfam" id="PF05099"/>
    </source>
</evidence>
<dbReference type="InterPro" id="IPR007791">
    <property type="entry name" value="DjlA_N"/>
</dbReference>
<dbReference type="Proteomes" id="UP000184474">
    <property type="component" value="Unassembled WGS sequence"/>
</dbReference>